<dbReference type="Proteomes" id="UP000261660">
    <property type="component" value="Unplaced"/>
</dbReference>
<dbReference type="Ensembl" id="ENSLBET00000034765.1">
    <property type="protein sequence ID" value="ENSLBEP00000033300.1"/>
    <property type="gene ID" value="ENSLBEG00000025082.1"/>
</dbReference>
<comment type="subcellular location">
    <subcellularLocation>
        <location evidence="10">Nucleus</location>
    </subcellularLocation>
    <subcellularLocation>
        <location evidence="10">Chromosome</location>
        <location evidence="10">Telomere</location>
    </subcellularLocation>
</comment>
<evidence type="ECO:0000256" key="9">
    <source>
        <dbReference type="ARBA" id="ARBA00032471"/>
    </source>
</evidence>
<feature type="compositionally biased region" description="Polar residues" evidence="11">
    <location>
        <begin position="105"/>
        <end position="120"/>
    </location>
</feature>
<dbReference type="InterPro" id="IPR039595">
    <property type="entry name" value="TE2IP/Rap1"/>
</dbReference>
<dbReference type="GeneTree" id="ENSGT00390000005351"/>
<dbReference type="STRING" id="56723.ENSLBEP00000033300"/>
<evidence type="ECO:0000256" key="2">
    <source>
        <dbReference type="ARBA" id="ARBA00017805"/>
    </source>
</evidence>
<keyword evidence="5 10" id="KW-0805">Transcription regulation</keyword>
<keyword evidence="3 10" id="KW-0158">Chromosome</keyword>
<evidence type="ECO:0000256" key="1">
    <source>
        <dbReference type="ARBA" id="ARBA00010467"/>
    </source>
</evidence>
<dbReference type="PANTHER" id="PTHR16466:SF6">
    <property type="entry name" value="TELOMERIC REPEAT-BINDING FACTOR 2-INTERACTING PROTEIN 1"/>
    <property type="match status" value="1"/>
</dbReference>
<evidence type="ECO:0000256" key="5">
    <source>
        <dbReference type="ARBA" id="ARBA00023015"/>
    </source>
</evidence>
<dbReference type="InterPro" id="IPR036420">
    <property type="entry name" value="BRCT_dom_sf"/>
</dbReference>
<evidence type="ECO:0000256" key="4">
    <source>
        <dbReference type="ARBA" id="ARBA00022895"/>
    </source>
</evidence>
<keyword evidence="4 10" id="KW-0779">Telomere</keyword>
<keyword evidence="15" id="KW-1185">Reference proteome</keyword>
<dbReference type="InterPro" id="IPR015010">
    <property type="entry name" value="TERF2IP_Myb"/>
</dbReference>
<evidence type="ECO:0000259" key="12">
    <source>
        <dbReference type="Pfam" id="PF08914"/>
    </source>
</evidence>
<feature type="region of interest" description="Disordered" evidence="11">
    <location>
        <begin position="465"/>
        <end position="567"/>
    </location>
</feature>
<feature type="region of interest" description="Disordered" evidence="11">
    <location>
        <begin position="98"/>
        <end position="129"/>
    </location>
</feature>
<dbReference type="Pfam" id="PF16589">
    <property type="entry name" value="BRCT_2"/>
    <property type="match status" value="1"/>
</dbReference>
<feature type="compositionally biased region" description="Polar residues" evidence="11">
    <location>
        <begin position="252"/>
        <end position="283"/>
    </location>
</feature>
<dbReference type="OrthoDB" id="435460at2759"/>
<dbReference type="GO" id="GO:0031848">
    <property type="term" value="P:protection from non-homologous end joining at telomere"/>
    <property type="evidence" value="ECO:0007669"/>
    <property type="project" value="TreeGrafter"/>
</dbReference>
<keyword evidence="7 10" id="KW-0804">Transcription</keyword>
<comment type="function">
    <text evidence="10">Acts both as a regulator of telomere function and as a transcription regulator. Involved in the regulation of telomere length and protection as a component of the shelterin complex (telosome). Does not bind DNA directly: recruited to telomeric double-stranded 5'-TTAGGG-3' repeats via its interaction with terf2. Independently of its function in telomeres, also acts as a transcription regulator: recruited to extratelomeric 5'-TTAGGG-3' sites via its association with terf2 or other factors, and regulates gene expression.</text>
</comment>
<reference evidence="14" key="1">
    <citation type="submission" date="2025-08" db="UniProtKB">
        <authorList>
            <consortium name="Ensembl"/>
        </authorList>
    </citation>
    <scope>IDENTIFICATION</scope>
</reference>
<dbReference type="SUPFAM" id="SSF46689">
    <property type="entry name" value="Homeodomain-like"/>
    <property type="match status" value="1"/>
</dbReference>
<dbReference type="AlphaFoldDB" id="A0A3Q3NFY5"/>
<dbReference type="GO" id="GO:0042162">
    <property type="term" value="F:telomeric DNA binding"/>
    <property type="evidence" value="ECO:0007669"/>
    <property type="project" value="TreeGrafter"/>
</dbReference>
<comment type="subunit">
    <text evidence="10">Homodimer.</text>
</comment>
<feature type="compositionally biased region" description="Basic and acidic residues" evidence="11">
    <location>
        <begin position="199"/>
        <end position="215"/>
    </location>
</feature>
<dbReference type="Gene3D" id="1.10.10.60">
    <property type="entry name" value="Homeodomain-like"/>
    <property type="match status" value="1"/>
</dbReference>
<dbReference type="PANTHER" id="PTHR16466">
    <property type="entry name" value="TELOMERE REPEAT-BINDING FACTOR 2-INTERACTING PROTEIN 1"/>
    <property type="match status" value="1"/>
</dbReference>
<dbReference type="InterPro" id="IPR001357">
    <property type="entry name" value="BRCT_dom"/>
</dbReference>
<comment type="similarity">
    <text evidence="1 10">Belongs to the RAP1 family.</text>
</comment>
<feature type="domain" description="TERF2-interacting telomeric protein 1 Myb" evidence="12">
    <location>
        <begin position="128"/>
        <end position="183"/>
    </location>
</feature>
<proteinExistence type="inferred from homology"/>
<accession>A0A3Q3NFY5</accession>
<dbReference type="Pfam" id="PF08914">
    <property type="entry name" value="Myb_Rap1"/>
    <property type="match status" value="1"/>
</dbReference>
<feature type="compositionally biased region" description="Polar residues" evidence="11">
    <location>
        <begin position="553"/>
        <end position="566"/>
    </location>
</feature>
<name>A0A3Q3NFY5_9LABR</name>
<sequence length="736" mass="80332">MPSTQDVAKSISPVLFMSVDGEPMSFFLRPGPLKCELQPLITAGGGMLSSVQQPGAILLIDPKERGSITEATAHWYVSAQYIHDCVEKDEQLNLEDYRLNPEGAPNQSAKPNGNKESSPGNLGGRSAYTSEEDSAILKFVSNHKSEVGGNRLWQEMEKQKVTGHSWQSMKYRYRIRLAKRHSEVVEEDTTMEDTDTAEGEIKVEENQETDVEKPSSDPPQIHSTEPDLTQIDSQSLLADTNQPDIVEAQMSVDPQEQLVSPHEQLTASSQLEALGAETSNVSQCEGPPLDSQADFHLFLTETMEPESEEAQTITLTEKESVPEDSPAAHSLLLHDASSQKKSKERQKASPEPEQPQRRLTRRQLQLEESFGPEPYGKKLRSSSSSASSSPQPLRKTKRAVKAAPQKDTTAKQPPSKRARGKNAAAVQESVAAVQEDLLVESGPANVQETAQPDVFLETICEAAQAETESYPVPHKGEKKTEKRKLGILEAATKEFEDDSGSDEEEVPDLQNQTETATKQPSSTDHAADAAADAAPTKSDLEHGPDLQEGVPETQPSTSNCSPDTSCTQAAAAQAAAAQAAAAQAAQTEAANATCKPHLFIFDSESQEEESQEEESQEEESQSVTVAPANQQLTVNKDAPYSLTQAQLEEDKRRITELMNQTNQDLVSVTKALLRTSGDFSAARDLLLTPGCISGPFWDRHDDDLLLSADPVVRQQLQGKYGEDDLAKRVVFLEAER</sequence>
<organism evidence="14 15">
    <name type="scientific">Labrus bergylta</name>
    <name type="common">ballan wrasse</name>
    <dbReference type="NCBI Taxonomy" id="56723"/>
    <lineage>
        <taxon>Eukaryota</taxon>
        <taxon>Metazoa</taxon>
        <taxon>Chordata</taxon>
        <taxon>Craniata</taxon>
        <taxon>Vertebrata</taxon>
        <taxon>Euteleostomi</taxon>
        <taxon>Actinopterygii</taxon>
        <taxon>Neopterygii</taxon>
        <taxon>Teleostei</taxon>
        <taxon>Neoteleostei</taxon>
        <taxon>Acanthomorphata</taxon>
        <taxon>Eupercaria</taxon>
        <taxon>Labriformes</taxon>
        <taxon>Labridae</taxon>
        <taxon>Labrus</taxon>
    </lineage>
</organism>
<feature type="compositionally biased region" description="Polar residues" evidence="11">
    <location>
        <begin position="509"/>
        <end position="524"/>
    </location>
</feature>
<feature type="compositionally biased region" description="Basic and acidic residues" evidence="11">
    <location>
        <begin position="474"/>
        <end position="494"/>
    </location>
</feature>
<feature type="compositionally biased region" description="Basic and acidic residues" evidence="11">
    <location>
        <begin position="345"/>
        <end position="356"/>
    </location>
</feature>
<feature type="domain" description="BRCT" evidence="13">
    <location>
        <begin position="16"/>
        <end position="98"/>
    </location>
</feature>
<dbReference type="InParanoid" id="A0A3Q3NFY5"/>
<evidence type="ECO:0000313" key="14">
    <source>
        <dbReference type="Ensembl" id="ENSLBEP00000033300.1"/>
    </source>
</evidence>
<keyword evidence="8 10" id="KW-0539">Nucleus</keyword>
<protein>
    <recommendedName>
        <fullName evidence="2 10">Telomeric repeat-binding factor 2-interacting protein 1</fullName>
        <shortName evidence="10">TERF2-interacting telomeric protein 1</shortName>
    </recommendedName>
    <alternativeName>
        <fullName evidence="9 10">Repressor/activator protein 1 homolog</fullName>
    </alternativeName>
</protein>
<dbReference type="GO" id="GO:0010833">
    <property type="term" value="P:telomere maintenance via telomere lengthening"/>
    <property type="evidence" value="ECO:0007669"/>
    <property type="project" value="UniProtKB-UniRule"/>
</dbReference>
<dbReference type="InterPro" id="IPR009057">
    <property type="entry name" value="Homeodomain-like_sf"/>
</dbReference>
<feature type="compositionally biased region" description="Acidic residues" evidence="11">
    <location>
        <begin position="495"/>
        <end position="507"/>
    </location>
</feature>
<evidence type="ECO:0000313" key="15">
    <source>
        <dbReference type="Proteomes" id="UP000261660"/>
    </source>
</evidence>
<feature type="region of interest" description="Disordered" evidence="11">
    <location>
        <begin position="252"/>
        <end position="426"/>
    </location>
</feature>
<evidence type="ECO:0000256" key="6">
    <source>
        <dbReference type="ARBA" id="ARBA00023159"/>
    </source>
</evidence>
<dbReference type="FunCoup" id="A0A3Q3NFY5">
    <property type="interactions" value="242"/>
</dbReference>
<dbReference type="CDD" id="cd11655">
    <property type="entry name" value="rap1_myb-like"/>
    <property type="match status" value="1"/>
</dbReference>
<dbReference type="FunFam" id="1.10.10.60:FF:000246">
    <property type="entry name" value="Telomeric repeat-binding factor 2-interacting protein 1"/>
    <property type="match status" value="1"/>
</dbReference>
<evidence type="ECO:0000259" key="13">
    <source>
        <dbReference type="Pfam" id="PF16589"/>
    </source>
</evidence>
<dbReference type="GO" id="GO:0070187">
    <property type="term" value="C:shelterin complex"/>
    <property type="evidence" value="ECO:0007669"/>
    <property type="project" value="TreeGrafter"/>
</dbReference>
<keyword evidence="6 10" id="KW-0010">Activator</keyword>
<feature type="compositionally biased region" description="Acidic residues" evidence="11">
    <location>
        <begin position="604"/>
        <end position="620"/>
    </location>
</feature>
<evidence type="ECO:0000256" key="3">
    <source>
        <dbReference type="ARBA" id="ARBA00022454"/>
    </source>
</evidence>
<evidence type="ECO:0000256" key="7">
    <source>
        <dbReference type="ARBA" id="ARBA00023163"/>
    </source>
</evidence>
<feature type="compositionally biased region" description="Acidic residues" evidence="11">
    <location>
        <begin position="185"/>
        <end position="198"/>
    </location>
</feature>
<evidence type="ECO:0000256" key="11">
    <source>
        <dbReference type="SAM" id="MobiDB-lite"/>
    </source>
</evidence>
<dbReference type="GO" id="GO:0006355">
    <property type="term" value="P:regulation of DNA-templated transcription"/>
    <property type="evidence" value="ECO:0007669"/>
    <property type="project" value="UniProtKB-UniRule"/>
</dbReference>
<feature type="region of interest" description="Disordered" evidence="11">
    <location>
        <begin position="182"/>
        <end position="228"/>
    </location>
</feature>
<feature type="region of interest" description="Disordered" evidence="11">
    <location>
        <begin position="604"/>
        <end position="630"/>
    </location>
</feature>
<dbReference type="SUPFAM" id="SSF52113">
    <property type="entry name" value="BRCT domain"/>
    <property type="match status" value="1"/>
</dbReference>
<reference evidence="14" key="2">
    <citation type="submission" date="2025-09" db="UniProtKB">
        <authorList>
            <consortium name="Ensembl"/>
        </authorList>
    </citation>
    <scope>IDENTIFICATION</scope>
</reference>
<evidence type="ECO:0000256" key="8">
    <source>
        <dbReference type="ARBA" id="ARBA00023242"/>
    </source>
</evidence>
<dbReference type="GO" id="GO:0005654">
    <property type="term" value="C:nucleoplasm"/>
    <property type="evidence" value="ECO:0007669"/>
    <property type="project" value="UniProtKB-ARBA"/>
</dbReference>
<evidence type="ECO:0000256" key="10">
    <source>
        <dbReference type="RuleBase" id="RU367107"/>
    </source>
</evidence>